<dbReference type="AlphaFoldDB" id="A0A9Q1GIG8"/>
<dbReference type="Proteomes" id="UP001153076">
    <property type="component" value="Unassembled WGS sequence"/>
</dbReference>
<feature type="region of interest" description="Disordered" evidence="1">
    <location>
        <begin position="195"/>
        <end position="220"/>
    </location>
</feature>
<evidence type="ECO:0000313" key="3">
    <source>
        <dbReference type="Proteomes" id="UP001153076"/>
    </source>
</evidence>
<evidence type="ECO:0000256" key="1">
    <source>
        <dbReference type="SAM" id="MobiDB-lite"/>
    </source>
</evidence>
<gene>
    <name evidence="2" type="ORF">Cgig2_027118</name>
</gene>
<evidence type="ECO:0000313" key="2">
    <source>
        <dbReference type="EMBL" id="KAJ8420628.1"/>
    </source>
</evidence>
<accession>A0A9Q1GIG8</accession>
<proteinExistence type="predicted"/>
<name>A0A9Q1GIG8_9CARY</name>
<dbReference type="EMBL" id="JAKOGI010003280">
    <property type="protein sequence ID" value="KAJ8420628.1"/>
    <property type="molecule type" value="Genomic_DNA"/>
</dbReference>
<comment type="caution">
    <text evidence="2">The sequence shown here is derived from an EMBL/GenBank/DDBJ whole genome shotgun (WGS) entry which is preliminary data.</text>
</comment>
<protein>
    <submittedName>
        <fullName evidence="2">Uncharacterized protein</fullName>
    </submittedName>
</protein>
<organism evidence="2 3">
    <name type="scientific">Carnegiea gigantea</name>
    <dbReference type="NCBI Taxonomy" id="171969"/>
    <lineage>
        <taxon>Eukaryota</taxon>
        <taxon>Viridiplantae</taxon>
        <taxon>Streptophyta</taxon>
        <taxon>Embryophyta</taxon>
        <taxon>Tracheophyta</taxon>
        <taxon>Spermatophyta</taxon>
        <taxon>Magnoliopsida</taxon>
        <taxon>eudicotyledons</taxon>
        <taxon>Gunneridae</taxon>
        <taxon>Pentapetalae</taxon>
        <taxon>Caryophyllales</taxon>
        <taxon>Cactineae</taxon>
        <taxon>Cactaceae</taxon>
        <taxon>Cactoideae</taxon>
        <taxon>Echinocereeae</taxon>
        <taxon>Carnegiea</taxon>
    </lineage>
</organism>
<keyword evidence="3" id="KW-1185">Reference proteome</keyword>
<reference evidence="2" key="1">
    <citation type="submission" date="2022-04" db="EMBL/GenBank/DDBJ databases">
        <title>Carnegiea gigantea Genome sequencing and assembly v2.</title>
        <authorList>
            <person name="Copetti D."/>
            <person name="Sanderson M.J."/>
            <person name="Burquez A."/>
            <person name="Wojciechowski M.F."/>
        </authorList>
    </citation>
    <scope>NUCLEOTIDE SEQUENCE</scope>
    <source>
        <strain evidence="2">SGP5-SGP5p</strain>
        <tissue evidence="2">Aerial part</tissue>
    </source>
</reference>
<sequence length="312" mass="35198">MDGPGATVHKCTSYEACAAAEYYELSELPQVIFYATLLDEVEKLDVLHGPRLRSLEVALTELHWRAIESWIWLFGDRIYEAQFRPKSGRARTRGPVIVGRARVREQWPTGWPLRVYAYILSKHYLLYIISSSGSSSGDVRGGQAGPQVEGRHLYEYSSTPSILSPQVKVTYPWEITIANYVPDFQVRKMVKMKSTPQFPGAPTRSDLQDGPGSHFPNPKGITKLKRSVLEKQYLLPAEYSFVIPEPDATVNEPPSKCIPVYRAALNYDLHFPLHPVTKKILNKCELAPAQFVPTSWNNICSFIATCELRGLT</sequence>